<proteinExistence type="predicted"/>
<dbReference type="PANTHER" id="PTHR43072">
    <property type="entry name" value="N-ACETYLTRANSFERASE"/>
    <property type="match status" value="1"/>
</dbReference>
<dbReference type="CDD" id="cd04301">
    <property type="entry name" value="NAT_SF"/>
    <property type="match status" value="1"/>
</dbReference>
<accession>A0ABP6Y6U4</accession>
<dbReference type="Proteomes" id="UP001500767">
    <property type="component" value="Unassembled WGS sequence"/>
</dbReference>
<dbReference type="InterPro" id="IPR016181">
    <property type="entry name" value="Acyl_CoA_acyltransferase"/>
</dbReference>
<organism evidence="2 3">
    <name type="scientific">Microlunatus spumicola</name>
    <dbReference type="NCBI Taxonomy" id="81499"/>
    <lineage>
        <taxon>Bacteria</taxon>
        <taxon>Bacillati</taxon>
        <taxon>Actinomycetota</taxon>
        <taxon>Actinomycetes</taxon>
        <taxon>Propionibacteriales</taxon>
        <taxon>Propionibacteriaceae</taxon>
        <taxon>Microlunatus</taxon>
    </lineage>
</organism>
<keyword evidence="3" id="KW-1185">Reference proteome</keyword>
<dbReference type="RefSeq" id="WP_204911217.1">
    <property type="nucleotide sequence ID" value="NZ_BAAAYR010000005.1"/>
</dbReference>
<evidence type="ECO:0000313" key="3">
    <source>
        <dbReference type="Proteomes" id="UP001500767"/>
    </source>
</evidence>
<comment type="caution">
    <text evidence="2">The sequence shown here is derived from an EMBL/GenBank/DDBJ whole genome shotgun (WGS) entry which is preliminary data.</text>
</comment>
<dbReference type="PROSITE" id="PS51186">
    <property type="entry name" value="GNAT"/>
    <property type="match status" value="1"/>
</dbReference>
<dbReference type="InterPro" id="IPR056935">
    <property type="entry name" value="Rv0428c-like_C"/>
</dbReference>
<evidence type="ECO:0000313" key="2">
    <source>
        <dbReference type="EMBL" id="GAA3577336.1"/>
    </source>
</evidence>
<feature type="domain" description="N-acetyltransferase" evidence="1">
    <location>
        <begin position="192"/>
        <end position="325"/>
    </location>
</feature>
<dbReference type="PANTHER" id="PTHR43072:SF60">
    <property type="entry name" value="L-2,4-DIAMINOBUTYRIC ACID ACETYLTRANSFERASE"/>
    <property type="match status" value="1"/>
</dbReference>
<protein>
    <recommendedName>
        <fullName evidence="1">N-acetyltransferase domain-containing protein</fullName>
    </recommendedName>
</protein>
<dbReference type="EMBL" id="BAAAYR010000005">
    <property type="protein sequence ID" value="GAA3577336.1"/>
    <property type="molecule type" value="Genomic_DNA"/>
</dbReference>
<name>A0ABP6Y6U4_9ACTN</name>
<sequence>MQVLSGARAGERWVVRVRQPDGSASDVVGWVVGLDDDAVTLEGLLDPASPATPADSWHVPLRDVVVARRAPAARGGPDPGRTPAAAVDRLGVEAWAVDLDPLGDWFLRAGGGFTGRANSCLAVGDPGMPVDEAAAAVEAYAAEHGIAPLAQVVTGSDEDAALRTLGWAETYVATDVLVTRLADLLGEVPPDPRVVVDEELTAGWRATFDEYRPHDADPALVTRLLDGRRPRAFARVEVDGRVVAVARGHLADGWLGVAAVWTRPEHRRQGLGTAVVLALAGWAARRGARWSYLQVETANDVAHAAYERLGFVRHHRYHYLAPPSA</sequence>
<gene>
    <name evidence="2" type="ORF">GCM10022197_38250</name>
</gene>
<reference evidence="3" key="1">
    <citation type="journal article" date="2019" name="Int. J. Syst. Evol. Microbiol.">
        <title>The Global Catalogue of Microorganisms (GCM) 10K type strain sequencing project: providing services to taxonomists for standard genome sequencing and annotation.</title>
        <authorList>
            <consortium name="The Broad Institute Genomics Platform"/>
            <consortium name="The Broad Institute Genome Sequencing Center for Infectious Disease"/>
            <person name="Wu L."/>
            <person name="Ma J."/>
        </authorList>
    </citation>
    <scope>NUCLEOTIDE SEQUENCE [LARGE SCALE GENOMIC DNA]</scope>
    <source>
        <strain evidence="3">JCM 16540</strain>
    </source>
</reference>
<dbReference type="SUPFAM" id="SSF55729">
    <property type="entry name" value="Acyl-CoA N-acyltransferases (Nat)"/>
    <property type="match status" value="1"/>
</dbReference>
<evidence type="ECO:0000259" key="1">
    <source>
        <dbReference type="PROSITE" id="PS51186"/>
    </source>
</evidence>
<dbReference type="Pfam" id="PF24553">
    <property type="entry name" value="Rv0428c_C"/>
    <property type="match status" value="1"/>
</dbReference>
<dbReference type="Gene3D" id="3.40.630.30">
    <property type="match status" value="1"/>
</dbReference>
<dbReference type="InterPro" id="IPR000182">
    <property type="entry name" value="GNAT_dom"/>
</dbReference>